<organism evidence="10 11">
    <name type="scientific">Oidiodendron maius (strain Zn)</name>
    <dbReference type="NCBI Taxonomy" id="913774"/>
    <lineage>
        <taxon>Eukaryota</taxon>
        <taxon>Fungi</taxon>
        <taxon>Dikarya</taxon>
        <taxon>Ascomycota</taxon>
        <taxon>Pezizomycotina</taxon>
        <taxon>Leotiomycetes</taxon>
        <taxon>Leotiomycetes incertae sedis</taxon>
        <taxon>Myxotrichaceae</taxon>
        <taxon>Oidiodendron</taxon>
    </lineage>
</organism>
<evidence type="ECO:0000256" key="2">
    <source>
        <dbReference type="ARBA" id="ARBA00008035"/>
    </source>
</evidence>
<proteinExistence type="inferred from homology"/>
<dbReference type="EMBL" id="KN832888">
    <property type="protein sequence ID" value="KIM94979.1"/>
    <property type="molecule type" value="Genomic_DNA"/>
</dbReference>
<evidence type="ECO:0000256" key="3">
    <source>
        <dbReference type="ARBA" id="ARBA00023015"/>
    </source>
</evidence>
<dbReference type="PANTHER" id="PTHR14898">
    <property type="entry name" value="ENHANCER OF POLYCOMB"/>
    <property type="match status" value="1"/>
</dbReference>
<comment type="function">
    <text evidence="6">Component of the NuA4 histone acetyltransferase complex which is involved in transcriptional activation of selected genes principally by acetylation of nucleosomal histone H4 and H2A. The NuA4 complex is also involved in DNA repair. Involved in gene silencing by neighboring heterochromatin, blockage of the silencing spreading along the chromosome, and required for cell cycle progression through G2/M.</text>
</comment>
<protein>
    <recommendedName>
        <fullName evidence="7">Enhancer of polycomb-like protein</fullName>
    </recommendedName>
</protein>
<feature type="region of interest" description="Disordered" evidence="8">
    <location>
        <begin position="201"/>
        <end position="222"/>
    </location>
</feature>
<accession>A0A0C3GUE8</accession>
<evidence type="ECO:0000256" key="5">
    <source>
        <dbReference type="ARBA" id="ARBA00023242"/>
    </source>
</evidence>
<keyword evidence="11" id="KW-1185">Reference proteome</keyword>
<dbReference type="Pfam" id="PF10513">
    <property type="entry name" value="EPL1"/>
    <property type="match status" value="1"/>
</dbReference>
<evidence type="ECO:0000256" key="4">
    <source>
        <dbReference type="ARBA" id="ARBA00023163"/>
    </source>
</evidence>
<evidence type="ECO:0000256" key="6">
    <source>
        <dbReference type="ARBA" id="ARBA00025513"/>
    </source>
</evidence>
<keyword evidence="5 7" id="KW-0539">Nucleus</keyword>
<dbReference type="HOGENOM" id="CLU_010580_1_0_1"/>
<dbReference type="InParanoid" id="A0A0C3GUE8"/>
<evidence type="ECO:0000256" key="1">
    <source>
        <dbReference type="ARBA" id="ARBA00004123"/>
    </source>
</evidence>
<reference evidence="11" key="2">
    <citation type="submission" date="2015-01" db="EMBL/GenBank/DDBJ databases">
        <title>Evolutionary Origins and Diversification of the Mycorrhizal Mutualists.</title>
        <authorList>
            <consortium name="DOE Joint Genome Institute"/>
            <consortium name="Mycorrhizal Genomics Consortium"/>
            <person name="Kohler A."/>
            <person name="Kuo A."/>
            <person name="Nagy L.G."/>
            <person name="Floudas D."/>
            <person name="Copeland A."/>
            <person name="Barry K.W."/>
            <person name="Cichocki N."/>
            <person name="Veneault-Fourrey C."/>
            <person name="LaButti K."/>
            <person name="Lindquist E.A."/>
            <person name="Lipzen A."/>
            <person name="Lundell T."/>
            <person name="Morin E."/>
            <person name="Murat C."/>
            <person name="Riley R."/>
            <person name="Ohm R."/>
            <person name="Sun H."/>
            <person name="Tunlid A."/>
            <person name="Henrissat B."/>
            <person name="Grigoriev I.V."/>
            <person name="Hibbett D.S."/>
            <person name="Martin F."/>
        </authorList>
    </citation>
    <scope>NUCLEOTIDE SEQUENCE [LARGE SCALE GENOMIC DNA]</scope>
    <source>
        <strain evidence="11">Zn</strain>
    </source>
</reference>
<evidence type="ECO:0000313" key="10">
    <source>
        <dbReference type="EMBL" id="KIM94979.1"/>
    </source>
</evidence>
<reference evidence="10 11" key="1">
    <citation type="submission" date="2014-04" db="EMBL/GenBank/DDBJ databases">
        <authorList>
            <consortium name="DOE Joint Genome Institute"/>
            <person name="Kuo A."/>
            <person name="Martino E."/>
            <person name="Perotto S."/>
            <person name="Kohler A."/>
            <person name="Nagy L.G."/>
            <person name="Floudas D."/>
            <person name="Copeland A."/>
            <person name="Barry K.W."/>
            <person name="Cichocki N."/>
            <person name="Veneault-Fourrey C."/>
            <person name="LaButti K."/>
            <person name="Lindquist E.A."/>
            <person name="Lipzen A."/>
            <person name="Lundell T."/>
            <person name="Morin E."/>
            <person name="Murat C."/>
            <person name="Sun H."/>
            <person name="Tunlid A."/>
            <person name="Henrissat B."/>
            <person name="Grigoriev I.V."/>
            <person name="Hibbett D.S."/>
            <person name="Martin F."/>
            <person name="Nordberg H.P."/>
            <person name="Cantor M.N."/>
            <person name="Hua S.X."/>
        </authorList>
    </citation>
    <scope>NUCLEOTIDE SEQUENCE [LARGE SCALE GENOMIC DNA]</scope>
    <source>
        <strain evidence="10 11">Zn</strain>
    </source>
</reference>
<keyword evidence="4 7" id="KW-0804">Transcription</keyword>
<name>A0A0C3GUE8_OIDMZ</name>
<feature type="domain" description="Enhancer of polycomb-like N-terminal" evidence="9">
    <location>
        <begin position="13"/>
        <end position="151"/>
    </location>
</feature>
<evidence type="ECO:0000259" key="9">
    <source>
        <dbReference type="Pfam" id="PF10513"/>
    </source>
</evidence>
<comment type="subcellular location">
    <subcellularLocation>
        <location evidence="1 7">Nucleus</location>
    </subcellularLocation>
</comment>
<evidence type="ECO:0000313" key="11">
    <source>
        <dbReference type="Proteomes" id="UP000054321"/>
    </source>
</evidence>
<dbReference type="Proteomes" id="UP000054321">
    <property type="component" value="Unassembled WGS sequence"/>
</dbReference>
<dbReference type="InterPro" id="IPR019542">
    <property type="entry name" value="Enhancer_polycomb-like_N"/>
</dbReference>
<dbReference type="GO" id="GO:0005634">
    <property type="term" value="C:nucleus"/>
    <property type="evidence" value="ECO:0007669"/>
    <property type="project" value="UniProtKB-SubCell"/>
</dbReference>
<dbReference type="OrthoDB" id="435275at2759"/>
<evidence type="ECO:0000256" key="8">
    <source>
        <dbReference type="SAM" id="MobiDB-lite"/>
    </source>
</evidence>
<dbReference type="GO" id="GO:0035267">
    <property type="term" value="C:NuA4 histone acetyltransferase complex"/>
    <property type="evidence" value="ECO:0007669"/>
    <property type="project" value="InterPro"/>
</dbReference>
<dbReference type="GO" id="GO:0006357">
    <property type="term" value="P:regulation of transcription by RNA polymerase II"/>
    <property type="evidence" value="ECO:0007669"/>
    <property type="project" value="InterPro"/>
</dbReference>
<evidence type="ECO:0000256" key="7">
    <source>
        <dbReference type="RuleBase" id="RU361124"/>
    </source>
</evidence>
<keyword evidence="3 7" id="KW-0805">Transcription regulation</keyword>
<sequence>MRPQANGRIVRIKKLSRSAGQQILREDQIDSTEYDSLQDQYKVETGVEKSEESEYHLQAALAASTGGKEGEIPAPPAEESPDIDYNSLYSLAFDKPATYIRFSQTVEECTGCQYDMTTDDEAFLKAYNQKKPANARCSEDDFERIMEVFEETAELQAPFAAVDNTVVPFETMKVSLKEQVEDKLHGFAKDIYEFWKSRRQGSGNNPLQPSLKFETHQENDDGDPYVCFRRREVRQTRKTRARDVQSTDKLRKLRKELEEGRQLISLAYNREVTKRDLLYVDRSIFEQRAKVKDVKVKLGIKTDDEDLINQKPQKRKISDFPQLNRPSVTQLRLPGRSDGRPVDADLILLSEVLAQKENRLRAEIEEKAQQHRKWNLGHVDLTREPLSPVHGQGQDTGFRPATAQYQYLMTPPSSVTSESFDQPSPTHEKPDPFTFRYSSPPEEDQPAGQPAYRRRIGRGGRLWIDRRGMPSAGRGVDTTGSDRWKYDQDDDDEQPVYEMDPYDTKALRFRASIPVPTHLLPQRARQEERAAIMARSVVQSQSQPQPQPQPQSQPQPQAQAAT</sequence>
<dbReference type="AlphaFoldDB" id="A0A0C3GUE8"/>
<feature type="region of interest" description="Disordered" evidence="8">
    <location>
        <begin position="533"/>
        <end position="562"/>
    </location>
</feature>
<comment type="similarity">
    <text evidence="2 7">Belongs to the enhancer of polycomb family.</text>
</comment>
<gene>
    <name evidence="10" type="ORF">OIDMADRAFT_34399</name>
</gene>
<feature type="region of interest" description="Disordered" evidence="8">
    <location>
        <begin position="464"/>
        <end position="494"/>
    </location>
</feature>
<feature type="compositionally biased region" description="Polar residues" evidence="8">
    <location>
        <begin position="412"/>
        <end position="425"/>
    </location>
</feature>
<dbReference type="InterPro" id="IPR024943">
    <property type="entry name" value="Enhancer_polycomb"/>
</dbReference>
<feature type="region of interest" description="Disordered" evidence="8">
    <location>
        <begin position="412"/>
        <end position="452"/>
    </location>
</feature>
<dbReference type="STRING" id="913774.A0A0C3GUE8"/>